<dbReference type="AlphaFoldDB" id="A0A4Q2V246"/>
<proteinExistence type="predicted"/>
<sequence>MSSSKTLPEVFGGDVEVTLVAPSPDVAGAQLEEWIKEAPPASSKEAILASRCMDWNYALRLAAAY</sequence>
<evidence type="ECO:0000313" key="2">
    <source>
        <dbReference type="Proteomes" id="UP000290540"/>
    </source>
</evidence>
<dbReference type="Proteomes" id="UP000290540">
    <property type="component" value="Unassembled WGS sequence"/>
</dbReference>
<reference evidence="1 2" key="1">
    <citation type="submission" date="2016-12" db="EMBL/GenBank/DDBJ databases">
        <title>Draft genome sequence of Fusarium oxysporum causing rot on Narcissus.</title>
        <authorList>
            <person name="Armitage A.D."/>
            <person name="Taylor A."/>
            <person name="Clarkson J.P."/>
            <person name="Harrison R.J."/>
            <person name="Jackson A.C."/>
        </authorList>
    </citation>
    <scope>NUCLEOTIDE SEQUENCE [LARGE SCALE GENOMIC DNA]</scope>
    <source>
        <strain evidence="1 2">N139</strain>
    </source>
</reference>
<organism evidence="1 2">
    <name type="scientific">Fusarium oxysporum f. sp. narcissi</name>
    <dbReference type="NCBI Taxonomy" id="451672"/>
    <lineage>
        <taxon>Eukaryota</taxon>
        <taxon>Fungi</taxon>
        <taxon>Dikarya</taxon>
        <taxon>Ascomycota</taxon>
        <taxon>Pezizomycotina</taxon>
        <taxon>Sordariomycetes</taxon>
        <taxon>Hypocreomycetidae</taxon>
        <taxon>Hypocreales</taxon>
        <taxon>Nectriaceae</taxon>
        <taxon>Fusarium</taxon>
        <taxon>Fusarium oxysporum species complex</taxon>
    </lineage>
</organism>
<accession>A0A4Q2V246</accession>
<gene>
    <name evidence="1" type="ORF">BFJ63_vAg16128</name>
</gene>
<evidence type="ECO:0000313" key="1">
    <source>
        <dbReference type="EMBL" id="RYC80991.1"/>
    </source>
</evidence>
<protein>
    <submittedName>
        <fullName evidence="1">Uncharacterized protein</fullName>
    </submittedName>
</protein>
<comment type="caution">
    <text evidence="1">The sequence shown here is derived from an EMBL/GenBank/DDBJ whole genome shotgun (WGS) entry which is preliminary data.</text>
</comment>
<dbReference type="EMBL" id="MQTW01000290">
    <property type="protein sequence ID" value="RYC80991.1"/>
    <property type="molecule type" value="Genomic_DNA"/>
</dbReference>
<name>A0A4Q2V246_FUSOX</name>